<dbReference type="RefSeq" id="WP_169531820.1">
    <property type="nucleotide sequence ID" value="NZ_JABBGH010000002.1"/>
</dbReference>
<reference evidence="1 2" key="1">
    <citation type="submission" date="2020-04" db="EMBL/GenBank/DDBJ databases">
        <title>Hymenobacter polaris sp. nov., isolated from Arctic soil.</title>
        <authorList>
            <person name="Dahal R.H."/>
        </authorList>
    </citation>
    <scope>NUCLEOTIDE SEQUENCE [LARGE SCALE GENOMIC DNA]</scope>
    <source>
        <strain evidence="1 2">RP-2-7</strain>
    </source>
</reference>
<keyword evidence="2" id="KW-1185">Reference proteome</keyword>
<dbReference type="InterPro" id="IPR021804">
    <property type="entry name" value="DUF3375"/>
</dbReference>
<gene>
    <name evidence="1" type="ORF">HHL22_13165</name>
</gene>
<dbReference type="Proteomes" id="UP000559626">
    <property type="component" value="Unassembled WGS sequence"/>
</dbReference>
<name>A0A7Y0AF40_9BACT</name>
<proteinExistence type="predicted"/>
<dbReference type="EMBL" id="JABBGH010000002">
    <property type="protein sequence ID" value="NML66156.1"/>
    <property type="molecule type" value="Genomic_DNA"/>
</dbReference>
<dbReference type="AlphaFoldDB" id="A0A7Y0AF40"/>
<evidence type="ECO:0000313" key="2">
    <source>
        <dbReference type="Proteomes" id="UP000559626"/>
    </source>
</evidence>
<dbReference type="Pfam" id="PF11855">
    <property type="entry name" value="DUF3375"/>
    <property type="match status" value="1"/>
</dbReference>
<protein>
    <submittedName>
        <fullName evidence="1">DUF3375 domain-containing protein</fullName>
    </submittedName>
</protein>
<comment type="caution">
    <text evidence="1">The sequence shown here is derived from an EMBL/GenBank/DDBJ whole genome shotgun (WGS) entry which is preliminary data.</text>
</comment>
<accession>A0A7Y0AF40</accession>
<organism evidence="1 2">
    <name type="scientific">Hymenobacter polaris</name>
    <dbReference type="NCBI Taxonomy" id="2682546"/>
    <lineage>
        <taxon>Bacteria</taxon>
        <taxon>Pseudomonadati</taxon>
        <taxon>Bacteroidota</taxon>
        <taxon>Cytophagia</taxon>
        <taxon>Cytophagales</taxon>
        <taxon>Hymenobacteraceae</taxon>
        <taxon>Hymenobacter</taxon>
    </lineage>
</organism>
<evidence type="ECO:0000313" key="1">
    <source>
        <dbReference type="EMBL" id="NML66156.1"/>
    </source>
</evidence>
<sequence length="487" mass="54879">MLYPRYRALFSPDRPAVFVRLLRSRNAALVLCFLQESFKAGSYLPVISGEKLTGLLADFLDANQAGDEEGDLSTLGLPYEDQAAQLLKKWVRDGYLTLYTDEHGADQHTLTPELESVLDWVQALLDKPAHVGTESRFLDILHKLRELVQNSDTDWRAKLADLEKQRSDLDKQIRELKIAKAVVTYDDVQITERYQNVNGLARGLLRDFREVESNFRAITQQIYQQQSAAGHTKGSLLGLALDALDALRDTPQGRSFEAFYQHLTDPRQKAELDALVQQLFGLLHARGLAAGDGFLRKIRFYLHGEGQKVNDSFHALARKLEKIVSEKNLRERRRSLALIQDIRCLAFEVMDAPPEDAVFLEIDGRAEYQASETKEILDLGERESSIVPRQLAVAQQEETDFVPLMGPRVVDKAVLLANIDQLLRGRPQVSLRQVVDAYALQHGLAELMTYGSIAAASDKHLLNDARTEVFVLGPGRACEFPEIIFCR</sequence>